<keyword evidence="3 11" id="KW-0328">Glycosyltransferase</keyword>
<evidence type="ECO:0000256" key="4">
    <source>
        <dbReference type="ARBA" id="ARBA00022679"/>
    </source>
</evidence>
<sequence length="361" mass="41821">MFHQLHISYHSFVNSSSSEYNTDLEKFVMKEISSNLIKELKSYTGSNAMDLLTKSLRASELKFQRRRIINRISREAALAYPLKIDEHQLILTKPVNNLSIGYMLNPTMLCDEKEIFLLILIKSNVNHHRLRYVIRNTWAKEAYSVFESVRVAFLIGNSLEEGISMWIENFNFGDIIQGDFVDAYKNNTYKTIMAYRWVVEYCSNARFVFFIDDDMFVNVKLTKTFLNSVDKKTESNLFSGAVVTAGRPARETNNPWFVNKKDYPYKVYPEYLSGCAMFVSQSVIRRFNVLFPYVKYFPFDDVYLGIIANKLGIPLHNNKYLVNANINNVSALNSMIANHGFKNESYLLNTYGDFSVGDMLM</sequence>
<comment type="similarity">
    <text evidence="2 11">Belongs to the glycosyltransferase 31 family.</text>
</comment>
<dbReference type="PANTHER" id="PTHR11214">
    <property type="entry name" value="BETA-1,3-N-ACETYLGLUCOSAMINYLTRANSFERASE"/>
    <property type="match status" value="1"/>
</dbReference>
<proteinExistence type="inferred from homology"/>
<keyword evidence="10" id="KW-0325">Glycoprotein</keyword>
<evidence type="ECO:0000313" key="13">
    <source>
        <dbReference type="Proteomes" id="UP001186944"/>
    </source>
</evidence>
<reference evidence="12" key="1">
    <citation type="submission" date="2019-08" db="EMBL/GenBank/DDBJ databases">
        <title>The improved chromosome-level genome for the pearl oyster Pinctada fucata martensii using PacBio sequencing and Hi-C.</title>
        <authorList>
            <person name="Zheng Z."/>
        </authorList>
    </citation>
    <scope>NUCLEOTIDE SEQUENCE</scope>
    <source>
        <strain evidence="12">ZZ-2019</strain>
        <tissue evidence="12">Adductor muscle</tissue>
    </source>
</reference>
<dbReference type="InterPro" id="IPR029044">
    <property type="entry name" value="Nucleotide-diphossugar_trans"/>
</dbReference>
<keyword evidence="9" id="KW-0472">Membrane</keyword>
<dbReference type="GO" id="GO:0016758">
    <property type="term" value="F:hexosyltransferase activity"/>
    <property type="evidence" value="ECO:0007669"/>
    <property type="project" value="InterPro"/>
</dbReference>
<name>A0AA88Y9X8_PINIB</name>
<comment type="caution">
    <text evidence="12">The sequence shown here is derived from an EMBL/GenBank/DDBJ whole genome shotgun (WGS) entry which is preliminary data.</text>
</comment>
<evidence type="ECO:0000256" key="3">
    <source>
        <dbReference type="ARBA" id="ARBA00022676"/>
    </source>
</evidence>
<evidence type="ECO:0000256" key="6">
    <source>
        <dbReference type="ARBA" id="ARBA00022968"/>
    </source>
</evidence>
<evidence type="ECO:0000256" key="11">
    <source>
        <dbReference type="RuleBase" id="RU363063"/>
    </source>
</evidence>
<evidence type="ECO:0000256" key="5">
    <source>
        <dbReference type="ARBA" id="ARBA00022692"/>
    </source>
</evidence>
<keyword evidence="6" id="KW-0735">Signal-anchor</keyword>
<dbReference type="GO" id="GO:0008194">
    <property type="term" value="F:UDP-glycosyltransferase activity"/>
    <property type="evidence" value="ECO:0007669"/>
    <property type="project" value="TreeGrafter"/>
</dbReference>
<organism evidence="12 13">
    <name type="scientific">Pinctada imbricata</name>
    <name type="common">Atlantic pearl-oyster</name>
    <name type="synonym">Pinctada martensii</name>
    <dbReference type="NCBI Taxonomy" id="66713"/>
    <lineage>
        <taxon>Eukaryota</taxon>
        <taxon>Metazoa</taxon>
        <taxon>Spiralia</taxon>
        <taxon>Lophotrochozoa</taxon>
        <taxon>Mollusca</taxon>
        <taxon>Bivalvia</taxon>
        <taxon>Autobranchia</taxon>
        <taxon>Pteriomorphia</taxon>
        <taxon>Pterioida</taxon>
        <taxon>Pterioidea</taxon>
        <taxon>Pteriidae</taxon>
        <taxon>Pinctada</taxon>
    </lineage>
</organism>
<dbReference type="Gene3D" id="3.90.550.50">
    <property type="match status" value="1"/>
</dbReference>
<keyword evidence="13" id="KW-1185">Reference proteome</keyword>
<dbReference type="EC" id="2.4.1.-" evidence="11"/>
<accession>A0AA88Y9X8</accession>
<dbReference type="InterPro" id="IPR002659">
    <property type="entry name" value="Glyco_trans_31"/>
</dbReference>
<evidence type="ECO:0000256" key="7">
    <source>
        <dbReference type="ARBA" id="ARBA00022989"/>
    </source>
</evidence>
<keyword evidence="4" id="KW-0808">Transferase</keyword>
<gene>
    <name evidence="12" type="ORF">FSP39_025254</name>
</gene>
<dbReference type="GO" id="GO:0000139">
    <property type="term" value="C:Golgi membrane"/>
    <property type="evidence" value="ECO:0007669"/>
    <property type="project" value="UniProtKB-SubCell"/>
</dbReference>
<keyword evidence="5" id="KW-0812">Transmembrane</keyword>
<dbReference type="AlphaFoldDB" id="A0AA88Y9X8"/>
<protein>
    <recommendedName>
        <fullName evidence="11">Hexosyltransferase</fullName>
        <ecNumber evidence="11">2.4.1.-</ecNumber>
    </recommendedName>
</protein>
<evidence type="ECO:0000256" key="8">
    <source>
        <dbReference type="ARBA" id="ARBA00023034"/>
    </source>
</evidence>
<dbReference type="FunFam" id="3.90.550.50:FF:000001">
    <property type="entry name" value="Hexosyltransferase"/>
    <property type="match status" value="1"/>
</dbReference>
<comment type="subcellular location">
    <subcellularLocation>
        <location evidence="1 11">Golgi apparatus membrane</location>
        <topology evidence="1 11">Single-pass type II membrane protein</topology>
    </subcellularLocation>
</comment>
<dbReference type="SUPFAM" id="SSF53448">
    <property type="entry name" value="Nucleotide-diphospho-sugar transferases"/>
    <property type="match status" value="1"/>
</dbReference>
<evidence type="ECO:0000256" key="9">
    <source>
        <dbReference type="ARBA" id="ARBA00023136"/>
    </source>
</evidence>
<evidence type="ECO:0000313" key="12">
    <source>
        <dbReference type="EMBL" id="KAK3100782.1"/>
    </source>
</evidence>
<dbReference type="Proteomes" id="UP001186944">
    <property type="component" value="Unassembled WGS sequence"/>
</dbReference>
<dbReference type="EMBL" id="VSWD01000006">
    <property type="protein sequence ID" value="KAK3100782.1"/>
    <property type="molecule type" value="Genomic_DNA"/>
</dbReference>
<evidence type="ECO:0000256" key="2">
    <source>
        <dbReference type="ARBA" id="ARBA00008661"/>
    </source>
</evidence>
<dbReference type="GO" id="GO:0006493">
    <property type="term" value="P:protein O-linked glycosylation"/>
    <property type="evidence" value="ECO:0007669"/>
    <property type="project" value="TreeGrafter"/>
</dbReference>
<dbReference type="PANTHER" id="PTHR11214:SF349">
    <property type="entry name" value="BETA-1,3-GALACTOSYLTRANSFERASE BRN"/>
    <property type="match status" value="1"/>
</dbReference>
<dbReference type="Pfam" id="PF01762">
    <property type="entry name" value="Galactosyl_T"/>
    <property type="match status" value="1"/>
</dbReference>
<evidence type="ECO:0000256" key="10">
    <source>
        <dbReference type="ARBA" id="ARBA00023180"/>
    </source>
</evidence>
<evidence type="ECO:0000256" key="1">
    <source>
        <dbReference type="ARBA" id="ARBA00004323"/>
    </source>
</evidence>
<keyword evidence="8 11" id="KW-0333">Golgi apparatus</keyword>
<keyword evidence="7" id="KW-1133">Transmembrane helix</keyword>